<evidence type="ECO:0008006" key="5">
    <source>
        <dbReference type="Google" id="ProtNLM"/>
    </source>
</evidence>
<accession>A0A453RQ02</accession>
<feature type="transmembrane region" description="Helical" evidence="2">
    <location>
        <begin position="196"/>
        <end position="214"/>
    </location>
</feature>
<keyword evidence="2" id="KW-1133">Transmembrane helix</keyword>
<keyword evidence="4" id="KW-1185">Reference proteome</keyword>
<sequence>TGPLDLNYPRMRMANPPKKRNPHRRINKHGSVASRTLLFLFPPPLSLLLPPDSTSTPSPSRRRGALGRRRRATAMAQPSQEAIETFISITGADEAVAARKLEEHSGDLNEAVNAYFNEGDRSTTRINQNPIPDSHDDIMDLWTNHLILCLPDLWATLLVFWTQVLLREPLLVSLVRDLRLHIPGMCGRYLLKLKTLIILKLEVLVRVLLLKMLLDVSLYMVWRFMGLLSLMRMMMTCHLPMLLLSQEILQAHTILHQVLLHWWMLVTITMT</sequence>
<reference evidence="3" key="3">
    <citation type="journal article" date="2017" name="Nature">
        <title>Genome sequence of the progenitor of the wheat D genome Aegilops tauschii.</title>
        <authorList>
            <person name="Luo M.C."/>
            <person name="Gu Y.Q."/>
            <person name="Puiu D."/>
            <person name="Wang H."/>
            <person name="Twardziok S.O."/>
            <person name="Deal K.R."/>
            <person name="Huo N."/>
            <person name="Zhu T."/>
            <person name="Wang L."/>
            <person name="Wang Y."/>
            <person name="McGuire P.E."/>
            <person name="Liu S."/>
            <person name="Long H."/>
            <person name="Ramasamy R.K."/>
            <person name="Rodriguez J.C."/>
            <person name="Van S.L."/>
            <person name="Yuan L."/>
            <person name="Wang Z."/>
            <person name="Xia Z."/>
            <person name="Xiao L."/>
            <person name="Anderson O.D."/>
            <person name="Ouyang S."/>
            <person name="Liang Y."/>
            <person name="Zimin A.V."/>
            <person name="Pertea G."/>
            <person name="Qi P."/>
            <person name="Bennetzen J.L."/>
            <person name="Dai X."/>
            <person name="Dawson M.W."/>
            <person name="Muller H.G."/>
            <person name="Kugler K."/>
            <person name="Rivarola-Duarte L."/>
            <person name="Spannagl M."/>
            <person name="Mayer K.F.X."/>
            <person name="Lu F.H."/>
            <person name="Bevan M.W."/>
            <person name="Leroy P."/>
            <person name="Li P."/>
            <person name="You F.M."/>
            <person name="Sun Q."/>
            <person name="Liu Z."/>
            <person name="Lyons E."/>
            <person name="Wicker T."/>
            <person name="Salzberg S.L."/>
            <person name="Devos K.M."/>
            <person name="Dvorak J."/>
        </authorList>
    </citation>
    <scope>NUCLEOTIDE SEQUENCE [LARGE SCALE GENOMIC DNA]</scope>
    <source>
        <strain evidence="3">cv. AL8/78</strain>
    </source>
</reference>
<evidence type="ECO:0000313" key="3">
    <source>
        <dbReference type="EnsemblPlants" id="AET7Gv20660500.4"/>
    </source>
</evidence>
<reference evidence="4" key="2">
    <citation type="journal article" date="2017" name="Nat. Plants">
        <title>The Aegilops tauschii genome reveals multiple impacts of transposons.</title>
        <authorList>
            <person name="Zhao G."/>
            <person name="Zou C."/>
            <person name="Li K."/>
            <person name="Wang K."/>
            <person name="Li T."/>
            <person name="Gao L."/>
            <person name="Zhang X."/>
            <person name="Wang H."/>
            <person name="Yang Z."/>
            <person name="Liu X."/>
            <person name="Jiang W."/>
            <person name="Mao L."/>
            <person name="Kong X."/>
            <person name="Jiao Y."/>
            <person name="Jia J."/>
        </authorList>
    </citation>
    <scope>NUCLEOTIDE SEQUENCE [LARGE SCALE GENOMIC DNA]</scope>
    <source>
        <strain evidence="4">cv. AL8/78</strain>
    </source>
</reference>
<dbReference type="SUPFAM" id="SSF46934">
    <property type="entry name" value="UBA-like"/>
    <property type="match status" value="1"/>
</dbReference>
<feature type="compositionally biased region" description="Basic residues" evidence="1">
    <location>
        <begin position="60"/>
        <end position="72"/>
    </location>
</feature>
<feature type="compositionally biased region" description="Low complexity" evidence="1">
    <location>
        <begin position="48"/>
        <end position="59"/>
    </location>
</feature>
<evidence type="ECO:0000256" key="2">
    <source>
        <dbReference type="SAM" id="Phobius"/>
    </source>
</evidence>
<dbReference type="EnsemblPlants" id="AET7Gv20660500.4">
    <property type="protein sequence ID" value="AET7Gv20660500.4"/>
    <property type="gene ID" value="AET7Gv20660500"/>
</dbReference>
<evidence type="ECO:0000313" key="4">
    <source>
        <dbReference type="Proteomes" id="UP000015105"/>
    </source>
</evidence>
<dbReference type="AlphaFoldDB" id="A0A453RQ02"/>
<reference evidence="3" key="5">
    <citation type="journal article" date="2021" name="G3 (Bethesda)">
        <title>Aegilops tauschii genome assembly Aet v5.0 features greater sequence contiguity and improved annotation.</title>
        <authorList>
            <person name="Wang L."/>
            <person name="Zhu T."/>
            <person name="Rodriguez J.C."/>
            <person name="Deal K.R."/>
            <person name="Dubcovsky J."/>
            <person name="McGuire P.E."/>
            <person name="Lux T."/>
            <person name="Spannagl M."/>
            <person name="Mayer K.F.X."/>
            <person name="Baldrich P."/>
            <person name="Meyers B.C."/>
            <person name="Huo N."/>
            <person name="Gu Y.Q."/>
            <person name="Zhou H."/>
            <person name="Devos K.M."/>
            <person name="Bennetzen J.L."/>
            <person name="Unver T."/>
            <person name="Budak H."/>
            <person name="Gulick P.J."/>
            <person name="Galiba G."/>
            <person name="Kalapos B."/>
            <person name="Nelson D.R."/>
            <person name="Li P."/>
            <person name="You F.M."/>
            <person name="Luo M.C."/>
            <person name="Dvorak J."/>
        </authorList>
    </citation>
    <scope>NUCLEOTIDE SEQUENCE [LARGE SCALE GENOMIC DNA]</scope>
    <source>
        <strain evidence="3">cv. AL8/78</strain>
    </source>
</reference>
<dbReference type="Gene3D" id="1.10.8.10">
    <property type="entry name" value="DNA helicase RuvA subunit, C-terminal domain"/>
    <property type="match status" value="1"/>
</dbReference>
<reference evidence="3" key="4">
    <citation type="submission" date="2019-03" db="UniProtKB">
        <authorList>
            <consortium name="EnsemblPlants"/>
        </authorList>
    </citation>
    <scope>IDENTIFICATION</scope>
</reference>
<feature type="region of interest" description="Disordered" evidence="1">
    <location>
        <begin position="48"/>
        <end position="72"/>
    </location>
</feature>
<keyword evidence="2" id="KW-0812">Transmembrane</keyword>
<dbReference type="InterPro" id="IPR009060">
    <property type="entry name" value="UBA-like_sf"/>
</dbReference>
<proteinExistence type="predicted"/>
<reference evidence="4" key="1">
    <citation type="journal article" date="2014" name="Science">
        <title>Ancient hybridizations among the ancestral genomes of bread wheat.</title>
        <authorList>
            <consortium name="International Wheat Genome Sequencing Consortium,"/>
            <person name="Marcussen T."/>
            <person name="Sandve S.R."/>
            <person name="Heier L."/>
            <person name="Spannagl M."/>
            <person name="Pfeifer M."/>
            <person name="Jakobsen K.S."/>
            <person name="Wulff B.B."/>
            <person name="Steuernagel B."/>
            <person name="Mayer K.F."/>
            <person name="Olsen O.A."/>
        </authorList>
    </citation>
    <scope>NUCLEOTIDE SEQUENCE [LARGE SCALE GENOMIC DNA]</scope>
    <source>
        <strain evidence="4">cv. AL8/78</strain>
    </source>
</reference>
<feature type="region of interest" description="Disordered" evidence="1">
    <location>
        <begin position="1"/>
        <end position="25"/>
    </location>
</feature>
<evidence type="ECO:0000256" key="1">
    <source>
        <dbReference type="SAM" id="MobiDB-lite"/>
    </source>
</evidence>
<dbReference type="Gramene" id="AET7Gv20660500.4">
    <property type="protein sequence ID" value="AET7Gv20660500.4"/>
    <property type="gene ID" value="AET7Gv20660500"/>
</dbReference>
<keyword evidence="2" id="KW-0472">Membrane</keyword>
<protein>
    <recommendedName>
        <fullName evidence="5">UBA domain-containing protein</fullName>
    </recommendedName>
</protein>
<name>A0A453RQ02_AEGTS</name>
<dbReference type="Pfam" id="PF14555">
    <property type="entry name" value="UBA_4"/>
    <property type="match status" value="1"/>
</dbReference>
<dbReference type="Proteomes" id="UP000015105">
    <property type="component" value="Chromosome 7D"/>
</dbReference>
<dbReference type="CDD" id="cd14351">
    <property type="entry name" value="UBA_Ubx1_like"/>
    <property type="match status" value="1"/>
</dbReference>
<organism evidence="3 4">
    <name type="scientific">Aegilops tauschii subsp. strangulata</name>
    <name type="common">Goatgrass</name>
    <dbReference type="NCBI Taxonomy" id="200361"/>
    <lineage>
        <taxon>Eukaryota</taxon>
        <taxon>Viridiplantae</taxon>
        <taxon>Streptophyta</taxon>
        <taxon>Embryophyta</taxon>
        <taxon>Tracheophyta</taxon>
        <taxon>Spermatophyta</taxon>
        <taxon>Magnoliopsida</taxon>
        <taxon>Liliopsida</taxon>
        <taxon>Poales</taxon>
        <taxon>Poaceae</taxon>
        <taxon>BOP clade</taxon>
        <taxon>Pooideae</taxon>
        <taxon>Triticodae</taxon>
        <taxon>Triticeae</taxon>
        <taxon>Triticinae</taxon>
        <taxon>Aegilops</taxon>
    </lineage>
</organism>